<accession>A0A3G1KU27</accession>
<name>A0A3G1KU27_FORW1</name>
<protein>
    <submittedName>
        <fullName evidence="1">Uncharacterized protein</fullName>
    </submittedName>
</protein>
<dbReference type="EMBL" id="CP017634">
    <property type="protein sequence ID" value="ATW25675.1"/>
    <property type="molecule type" value="Genomic_DNA"/>
</dbReference>
<proteinExistence type="predicted"/>
<keyword evidence="2" id="KW-1185">Reference proteome</keyword>
<dbReference type="KEGG" id="fwa:DCMF_13690"/>
<dbReference type="AlphaFoldDB" id="A0A3G1KU27"/>
<gene>
    <name evidence="1" type="ORF">DCMF_13690</name>
</gene>
<dbReference type="OrthoDB" id="2053790at2"/>
<organism evidence="1 2">
    <name type="scientific">Formimonas warabiya</name>
    <dbReference type="NCBI Taxonomy" id="1761012"/>
    <lineage>
        <taxon>Bacteria</taxon>
        <taxon>Bacillati</taxon>
        <taxon>Bacillota</taxon>
        <taxon>Clostridia</taxon>
        <taxon>Eubacteriales</taxon>
        <taxon>Peptococcaceae</taxon>
        <taxon>Candidatus Formimonas</taxon>
    </lineage>
</organism>
<reference evidence="1 2" key="1">
    <citation type="submission" date="2016-10" db="EMBL/GenBank/DDBJ databases">
        <title>Complete Genome Sequence of Peptococcaceae strain DCMF.</title>
        <authorList>
            <person name="Edwards R.J."/>
            <person name="Holland S.I."/>
            <person name="Deshpande N.P."/>
            <person name="Wong Y.K."/>
            <person name="Ertan H."/>
            <person name="Manefield M."/>
            <person name="Russell T.L."/>
            <person name="Lee M.J."/>
        </authorList>
    </citation>
    <scope>NUCLEOTIDE SEQUENCE [LARGE SCALE GENOMIC DNA]</scope>
    <source>
        <strain evidence="1 2">DCMF</strain>
    </source>
</reference>
<evidence type="ECO:0000313" key="2">
    <source>
        <dbReference type="Proteomes" id="UP000323521"/>
    </source>
</evidence>
<evidence type="ECO:0000313" key="1">
    <source>
        <dbReference type="EMBL" id="ATW25675.1"/>
    </source>
</evidence>
<dbReference type="Proteomes" id="UP000323521">
    <property type="component" value="Chromosome"/>
</dbReference>
<dbReference type="RefSeq" id="WP_148134937.1">
    <property type="nucleotide sequence ID" value="NZ_CP017634.1"/>
</dbReference>
<sequence>MMNIDIDKGFDRINDFIQNGKIYEACAEFQNLIKIADTEKDKEHLAIFYYEYAILLFHNKSYEESVKMLIAAYDLDYMKDQILEMIYDCFIDPNKEEFEDTYKINLQAFDSNYFGEKIVFKDLLLDFIPVTDNRYFVFDKEENSFKGLLDITDIKEGTKQYVVENLQDEFSDFLFVDIWDVRKLNQYKQSLQGYGIYCLMNYPGKMLAFLKIPSIISFFSDMIVFGSDEKLYHYFYNRKEVYLPRNIAGLDQSRRAEINELIDKIHQYRLTPEGRTDSNVLLSICIPSYNRGHRALESVYSLQNMK</sequence>